<dbReference type="SUPFAM" id="SSF56801">
    <property type="entry name" value="Acetyl-CoA synthetase-like"/>
    <property type="match status" value="1"/>
</dbReference>
<proteinExistence type="predicted"/>
<dbReference type="Pfam" id="PF13193">
    <property type="entry name" value="AMP-binding_C"/>
    <property type="match status" value="1"/>
</dbReference>
<comment type="caution">
    <text evidence="3">The sequence shown here is derived from an EMBL/GenBank/DDBJ whole genome shotgun (WGS) entry which is preliminary data.</text>
</comment>
<dbReference type="AlphaFoldDB" id="A0A562BPA2"/>
<dbReference type="Gene3D" id="2.30.38.10">
    <property type="entry name" value="Luciferase, Domain 3"/>
    <property type="match status" value="1"/>
</dbReference>
<dbReference type="Pfam" id="PF00501">
    <property type="entry name" value="AMP-binding"/>
    <property type="match status" value="1"/>
</dbReference>
<dbReference type="Gene3D" id="3.30.300.30">
    <property type="match status" value="1"/>
</dbReference>
<dbReference type="EMBL" id="VLJN01000011">
    <property type="protein sequence ID" value="TWG87066.1"/>
    <property type="molecule type" value="Genomic_DNA"/>
</dbReference>
<dbReference type="PANTHER" id="PTHR24096:SF393">
    <property type="entry name" value="LIGASE, PUTATIVE-RELATED"/>
    <property type="match status" value="1"/>
</dbReference>
<protein>
    <submittedName>
        <fullName evidence="3">Long-chain acyl-CoA synthetase</fullName>
    </submittedName>
</protein>
<feature type="domain" description="AMP-dependent synthetase/ligase" evidence="1">
    <location>
        <begin position="62"/>
        <end position="451"/>
    </location>
</feature>
<keyword evidence="4" id="KW-1185">Reference proteome</keyword>
<dbReference type="GO" id="GO:0019748">
    <property type="term" value="P:secondary metabolic process"/>
    <property type="evidence" value="ECO:0007669"/>
    <property type="project" value="TreeGrafter"/>
</dbReference>
<organism evidence="3 4">
    <name type="scientific">Cupriavidus gilardii J11</name>
    <dbReference type="NCBI Taxonomy" id="936133"/>
    <lineage>
        <taxon>Bacteria</taxon>
        <taxon>Pseudomonadati</taxon>
        <taxon>Pseudomonadota</taxon>
        <taxon>Betaproteobacteria</taxon>
        <taxon>Burkholderiales</taxon>
        <taxon>Burkholderiaceae</taxon>
        <taxon>Cupriavidus</taxon>
    </lineage>
</organism>
<dbReference type="GO" id="GO:0016405">
    <property type="term" value="F:CoA-ligase activity"/>
    <property type="evidence" value="ECO:0007669"/>
    <property type="project" value="TreeGrafter"/>
</dbReference>
<dbReference type="PANTHER" id="PTHR24096">
    <property type="entry name" value="LONG-CHAIN-FATTY-ACID--COA LIGASE"/>
    <property type="match status" value="1"/>
</dbReference>
<dbReference type="InterPro" id="IPR025110">
    <property type="entry name" value="AMP-bd_C"/>
</dbReference>
<dbReference type="Gene3D" id="3.40.50.980">
    <property type="match status" value="2"/>
</dbReference>
<dbReference type="Proteomes" id="UP000318141">
    <property type="component" value="Unassembled WGS sequence"/>
</dbReference>
<dbReference type="PROSITE" id="PS00455">
    <property type="entry name" value="AMP_BINDING"/>
    <property type="match status" value="1"/>
</dbReference>
<dbReference type="InterPro" id="IPR045851">
    <property type="entry name" value="AMP-bd_C_sf"/>
</dbReference>
<evidence type="ECO:0000313" key="3">
    <source>
        <dbReference type="EMBL" id="TWG87066.1"/>
    </source>
</evidence>
<accession>A0A562BPA2</accession>
<evidence type="ECO:0000313" key="4">
    <source>
        <dbReference type="Proteomes" id="UP000318141"/>
    </source>
</evidence>
<dbReference type="OrthoDB" id="9766486at2"/>
<evidence type="ECO:0000259" key="2">
    <source>
        <dbReference type="Pfam" id="PF13193"/>
    </source>
</evidence>
<gene>
    <name evidence="3" type="ORF">L602_001900000690</name>
</gene>
<dbReference type="InterPro" id="IPR020845">
    <property type="entry name" value="AMP-binding_CS"/>
</dbReference>
<evidence type="ECO:0000259" key="1">
    <source>
        <dbReference type="Pfam" id="PF00501"/>
    </source>
</evidence>
<dbReference type="InterPro" id="IPR000873">
    <property type="entry name" value="AMP-dep_synth/lig_dom"/>
</dbReference>
<reference evidence="3 4" key="1">
    <citation type="submission" date="2019-07" db="EMBL/GenBank/DDBJ databases">
        <title>Genome sequencing of lignin-degrading bacterial isolates.</title>
        <authorList>
            <person name="Gladden J."/>
        </authorList>
    </citation>
    <scope>NUCLEOTIDE SEQUENCE [LARGE SCALE GENOMIC DNA]</scope>
    <source>
        <strain evidence="3 4">J11</strain>
    </source>
</reference>
<name>A0A562BPA2_9BURK</name>
<feature type="domain" description="AMP-binding enzyme C-terminal" evidence="2">
    <location>
        <begin position="501"/>
        <end position="577"/>
    </location>
</feature>
<sequence length="596" mass="64243">MTRSAVPGNDPAASPWPAISLAEAHAKLTAPGSPYETEVREIRGIPTTVWKHAPATLRDLFVHARGHGTRDFIVYEDERVRYEGFARAALAIAHALRRDGIVPGDRVAIAMRNLPEWPAAFYGALLAGAIATPLNAWWTGPELQYGLTDAGCKAAIVDDERLARILPHLADCPALTRIHVCRAVGTPPATAGHARIGALEKVTGAVAAWDTLEPLPLPDIRIDPEDDATLFYTSGTTGKPKGAIGTHRNATSVAYCGGFSPARNCLRRGEPVPAADPAAPQKAALLAVPLFHVTGCMSVLNGALQTGGKIVLMRRWDALRALAAIERERCTSAGGVPTIAWQLIEHPERERFDLSSLDMVHYGGAPASPELVRRIGEVFPHSAPGIGWGMTETSATFTSHSAQEYRRRPDSSGPALPIGEMKVVDGRGRALPPGQTGELWVRGANVVRGYWNKPEATAQTFIDGWLRTGDIARLDDEGFLYIVDRMKDMLIRGGENIYCIEVESVLYAHPAVMDAALVGIAHRTLGEEPAAVVSVKPGMHATEAELRAFVAERLAAFKVPVRVIVRNDMLPRNANGKIIKAELRRLFEAETGPTAS</sequence>